<dbReference type="RefSeq" id="XP_066612259.1">
    <property type="nucleotide sequence ID" value="XM_066759612.1"/>
</dbReference>
<dbReference type="Pfam" id="PF08238">
    <property type="entry name" value="Sel1"/>
    <property type="match status" value="4"/>
</dbReference>
<dbReference type="Gene3D" id="1.25.40.10">
    <property type="entry name" value="Tetratricopeptide repeat domain"/>
    <property type="match status" value="1"/>
</dbReference>
<protein>
    <submittedName>
        <fullName evidence="2">Uncharacterized protein</fullName>
    </submittedName>
</protein>
<dbReference type="SUPFAM" id="SSF81901">
    <property type="entry name" value="HCP-like"/>
    <property type="match status" value="1"/>
</dbReference>
<keyword evidence="3" id="KW-1185">Reference proteome</keyword>
<evidence type="ECO:0000256" key="1">
    <source>
        <dbReference type="SAM" id="MobiDB-lite"/>
    </source>
</evidence>
<gene>
    <name evidence="2" type="ORF">I308_105155</name>
</gene>
<organism evidence="2 3">
    <name type="scientific">Cryptococcus tetragattii IND107</name>
    <dbReference type="NCBI Taxonomy" id="1296105"/>
    <lineage>
        <taxon>Eukaryota</taxon>
        <taxon>Fungi</taxon>
        <taxon>Dikarya</taxon>
        <taxon>Basidiomycota</taxon>
        <taxon>Agaricomycotina</taxon>
        <taxon>Tremellomycetes</taxon>
        <taxon>Tremellales</taxon>
        <taxon>Cryptococcaceae</taxon>
        <taxon>Cryptococcus</taxon>
        <taxon>Cryptococcus gattii species complex</taxon>
    </lineage>
</organism>
<dbReference type="GeneID" id="91992011"/>
<feature type="compositionally biased region" description="Basic and acidic residues" evidence="1">
    <location>
        <begin position="159"/>
        <end position="169"/>
    </location>
</feature>
<dbReference type="PANTHER" id="PTHR43628:SF1">
    <property type="entry name" value="CHITIN SYNTHASE REGULATORY FACTOR 2-RELATED"/>
    <property type="match status" value="1"/>
</dbReference>
<accession>A0ABR3BM72</accession>
<feature type="compositionally biased region" description="Polar residues" evidence="1">
    <location>
        <begin position="133"/>
        <end position="148"/>
    </location>
</feature>
<feature type="compositionally biased region" description="Polar residues" evidence="1">
    <location>
        <begin position="1"/>
        <end position="24"/>
    </location>
</feature>
<feature type="compositionally biased region" description="Low complexity" evidence="1">
    <location>
        <begin position="149"/>
        <end position="158"/>
    </location>
</feature>
<feature type="region of interest" description="Disordered" evidence="1">
    <location>
        <begin position="1"/>
        <end position="36"/>
    </location>
</feature>
<dbReference type="InterPro" id="IPR052945">
    <property type="entry name" value="Mitotic_Regulator"/>
</dbReference>
<dbReference type="Proteomes" id="UP000054399">
    <property type="component" value="Unassembled WGS sequence"/>
</dbReference>
<comment type="caution">
    <text evidence="2">The sequence shown here is derived from an EMBL/GenBank/DDBJ whole genome shotgun (WGS) entry which is preliminary data.</text>
</comment>
<dbReference type="SMART" id="SM00671">
    <property type="entry name" value="SEL1"/>
    <property type="match status" value="2"/>
</dbReference>
<dbReference type="InterPro" id="IPR006597">
    <property type="entry name" value="Sel1-like"/>
</dbReference>
<sequence>MSKASQVPPQSASLALQNLPPRNQSLRRRPSAREAVDSFVSPLARLEIEGRIANGWNTTSESYAASNSLHRSNLSHDQPSKAPPIPALEFNLFRHSSILSIDSLASECTVTGQQNDEENGMESPVTPKAIPSGNGQPSLDNSTPTETQSSSKLTSSSASDDKQTVRTDPKPMTSVLPIRSLSLSSHPSIAPSTARGTSPTLFKLGPVPPRRTKSQSKAEALTREAPVPLHPKETEVNTDCASVHGEEGSEWSKDESQFEWLDTRGIPQAINGIEDGGGTKVLGPSRRLSKLKATMSRQQADGVQGKLKKPIIIPKRAPPPPPNSAPAPPIVRRSSRKIPRTPPIQDIRRMNRQASDSSIPLRPAHPPNRQWSDTGIPSQSNPTSPQIPSSAYLTPRMVPVKNDNLSSVSLGLPSVGRFSQMSSQSGYSFYDLEGDSSPSTSKAECDFAFPRGKYTKISASALEEKKERRKRVMPEPIIKTPGTPVSVIGRTASDLVYMGIEARGKGELPKSAYYFRKAAEAGNSTGKIYWGKLTVILRFDTLQLICTPGLALRYGLGVGIDDKRAFAELSQACDASLAEEGLTIHTSPGRMTLTAQERKKVTDELAIGMFEVGNCFLGGIGVKKAPDVALQYLRFAANLGDLAAQEQLGFVLSKGSNGIKKDMKEAAKWYRMAIAQGSSNTVGLSWVWKEKYMS</sequence>
<feature type="compositionally biased region" description="Basic and acidic residues" evidence="1">
    <location>
        <begin position="244"/>
        <end position="256"/>
    </location>
</feature>
<dbReference type="PANTHER" id="PTHR43628">
    <property type="entry name" value="ACTIVATOR OF C KINASE PROTEIN 1-RELATED"/>
    <property type="match status" value="1"/>
</dbReference>
<evidence type="ECO:0000313" key="3">
    <source>
        <dbReference type="Proteomes" id="UP000054399"/>
    </source>
</evidence>
<reference evidence="2 3" key="2">
    <citation type="submission" date="2024-01" db="EMBL/GenBank/DDBJ databases">
        <title>Comparative genomics of Cryptococcus and Kwoniella reveals pathogenesis evolution and contrasting modes of karyotype evolution via chromosome fusion or intercentromeric recombination.</title>
        <authorList>
            <person name="Coelho M.A."/>
            <person name="David-Palma M."/>
            <person name="Shea T."/>
            <person name="Bowers K."/>
            <person name="Mcginley-Smith S."/>
            <person name="Mohammad A.W."/>
            <person name="Gnirke A."/>
            <person name="Yurkov A.M."/>
            <person name="Nowrousian M."/>
            <person name="Sun S."/>
            <person name="Cuomo C.A."/>
            <person name="Heitman J."/>
        </authorList>
    </citation>
    <scope>NUCLEOTIDE SEQUENCE [LARGE SCALE GENOMIC DNA]</scope>
    <source>
        <strain evidence="2 3">IND107</strain>
    </source>
</reference>
<feature type="compositionally biased region" description="Polar residues" evidence="1">
    <location>
        <begin position="369"/>
        <end position="391"/>
    </location>
</feature>
<feature type="compositionally biased region" description="Polar residues" evidence="1">
    <location>
        <begin position="181"/>
        <end position="200"/>
    </location>
</feature>
<feature type="compositionally biased region" description="Pro residues" evidence="1">
    <location>
        <begin position="316"/>
        <end position="329"/>
    </location>
</feature>
<evidence type="ECO:0000313" key="2">
    <source>
        <dbReference type="EMBL" id="KAL0243892.1"/>
    </source>
</evidence>
<reference evidence="3" key="1">
    <citation type="submission" date="2015-01" db="EMBL/GenBank/DDBJ databases">
        <title>The Genome Sequence of Cryptococcus gattii MMRL2647.</title>
        <authorList>
            <consortium name="The Broad Institute Genomics Platform"/>
            <person name="Cuomo C."/>
            <person name="Litvintseva A."/>
            <person name="Chen Y."/>
            <person name="Heitman J."/>
            <person name="Sun S."/>
            <person name="Springer D."/>
            <person name="Dromer F."/>
            <person name="Young S."/>
            <person name="Zeng Q."/>
            <person name="Gargeya S."/>
            <person name="Abouelleil A."/>
            <person name="Alvarado L."/>
            <person name="Chapman S.B."/>
            <person name="Gainer-Dewar J."/>
            <person name="Goldberg J."/>
            <person name="Griggs A."/>
            <person name="Gujja S."/>
            <person name="Hansen M."/>
            <person name="Howarth C."/>
            <person name="Imamovic A."/>
            <person name="Larimer J."/>
            <person name="Murphy C."/>
            <person name="Naylor J."/>
            <person name="Pearson M."/>
            <person name="Priest M."/>
            <person name="Roberts A."/>
            <person name="Saif S."/>
            <person name="Shea T."/>
            <person name="Sykes S."/>
            <person name="Wortman J."/>
            <person name="Nusbaum C."/>
            <person name="Birren B."/>
        </authorList>
    </citation>
    <scope>NUCLEOTIDE SEQUENCE [LARGE SCALE GENOMIC DNA]</scope>
    <source>
        <strain evidence="3">IND107</strain>
    </source>
</reference>
<dbReference type="InterPro" id="IPR011990">
    <property type="entry name" value="TPR-like_helical_dom_sf"/>
</dbReference>
<dbReference type="EMBL" id="ATAM02000009">
    <property type="protein sequence ID" value="KAL0243892.1"/>
    <property type="molecule type" value="Genomic_DNA"/>
</dbReference>
<feature type="region of interest" description="Disordered" evidence="1">
    <location>
        <begin position="290"/>
        <end position="391"/>
    </location>
</feature>
<proteinExistence type="predicted"/>
<feature type="region of interest" description="Disordered" evidence="1">
    <location>
        <begin position="109"/>
        <end position="257"/>
    </location>
</feature>
<name>A0ABR3BM72_9TREE</name>